<name>A0A0K8J5I6_9FIRM</name>
<dbReference type="PANTHER" id="PTHR37315:SF1">
    <property type="entry name" value="UPF0311 PROTEIN BLR7842"/>
    <property type="match status" value="1"/>
</dbReference>
<dbReference type="RefSeq" id="WP_242955197.1">
    <property type="nucleotide sequence ID" value="NZ_LN879430.1"/>
</dbReference>
<dbReference type="EMBL" id="LN879430">
    <property type="protein sequence ID" value="CUH92941.1"/>
    <property type="molecule type" value="Genomic_DNA"/>
</dbReference>
<dbReference type="PANTHER" id="PTHR37315">
    <property type="entry name" value="UPF0311 PROTEIN BLR7842"/>
    <property type="match status" value="1"/>
</dbReference>
<dbReference type="KEGG" id="hsd:SD1D_1395"/>
<dbReference type="Gene3D" id="2.40.160.20">
    <property type="match status" value="1"/>
</dbReference>
<dbReference type="Proteomes" id="UP000196053">
    <property type="component" value="Chromosome I"/>
</dbReference>
<evidence type="ECO:0000313" key="1">
    <source>
        <dbReference type="EMBL" id="CUH92941.1"/>
    </source>
</evidence>
<evidence type="ECO:0000313" key="2">
    <source>
        <dbReference type="Proteomes" id="UP000196053"/>
    </source>
</evidence>
<proteinExistence type="predicted"/>
<keyword evidence="2" id="KW-1185">Reference proteome</keyword>
<dbReference type="InterPro" id="IPR020915">
    <property type="entry name" value="UPF0311"/>
</dbReference>
<dbReference type="AlphaFoldDB" id="A0A0K8J5I6"/>
<accession>A0A0K8J5I6</accession>
<organism evidence="1 2">
    <name type="scientific">Herbinix luporum</name>
    <dbReference type="NCBI Taxonomy" id="1679721"/>
    <lineage>
        <taxon>Bacteria</taxon>
        <taxon>Bacillati</taxon>
        <taxon>Bacillota</taxon>
        <taxon>Clostridia</taxon>
        <taxon>Lachnospirales</taxon>
        <taxon>Lachnospiraceae</taxon>
        <taxon>Herbinix</taxon>
    </lineage>
</organism>
<dbReference type="Pfam" id="PF11578">
    <property type="entry name" value="DUF3237"/>
    <property type="match status" value="1"/>
</dbReference>
<reference evidence="2" key="1">
    <citation type="submission" date="2015-09" db="EMBL/GenBank/DDBJ databases">
        <authorList>
            <person name="Wibberg D."/>
        </authorList>
    </citation>
    <scope>NUCLEOTIDE SEQUENCE [LARGE SCALE GENOMIC DNA]</scope>
    <source>
        <strain evidence="2">SD1D</strain>
    </source>
</reference>
<sequence length="216" mass="23892">MRKSLSHHLELSALKRPYWINKGAQEENKEKTRRFVGRRIVDPATATMKLSVYDVSGITVIPDSTNSIIVTEPEDVPDQPWDYRKANSERYGSKFITEVVNLGASQSVGASKRGNRNIIPITGGTVTGSITAKIIAAGADYQNLSSPMTIDARYLWETNDGEIIIVRNGGQFGSLVPTFEVNVNSKYSYLNQKLYLSSNPTMGAGNFTITFYESTK</sequence>
<protein>
    <submittedName>
        <fullName evidence="1">Uncharacterized protein</fullName>
    </submittedName>
</protein>
<gene>
    <name evidence="1" type="ORF">SD1D_1395</name>
</gene>